<feature type="compositionally biased region" description="Basic and acidic residues" evidence="1">
    <location>
        <begin position="10"/>
        <end position="33"/>
    </location>
</feature>
<comment type="caution">
    <text evidence="2">The sequence shown here is derived from an EMBL/GenBank/DDBJ whole genome shotgun (WGS) entry which is preliminary data.</text>
</comment>
<dbReference type="Proteomes" id="UP001066276">
    <property type="component" value="Chromosome 4_2"/>
</dbReference>
<feature type="compositionally biased region" description="Basic and acidic residues" evidence="1">
    <location>
        <begin position="52"/>
        <end position="61"/>
    </location>
</feature>
<accession>A0AAV7SEG4</accession>
<organism evidence="2 3">
    <name type="scientific">Pleurodeles waltl</name>
    <name type="common">Iberian ribbed newt</name>
    <dbReference type="NCBI Taxonomy" id="8319"/>
    <lineage>
        <taxon>Eukaryota</taxon>
        <taxon>Metazoa</taxon>
        <taxon>Chordata</taxon>
        <taxon>Craniata</taxon>
        <taxon>Vertebrata</taxon>
        <taxon>Euteleostomi</taxon>
        <taxon>Amphibia</taxon>
        <taxon>Batrachia</taxon>
        <taxon>Caudata</taxon>
        <taxon>Salamandroidea</taxon>
        <taxon>Salamandridae</taxon>
        <taxon>Pleurodelinae</taxon>
        <taxon>Pleurodeles</taxon>
    </lineage>
</organism>
<dbReference type="EMBL" id="JANPWB010000008">
    <property type="protein sequence ID" value="KAJ1162957.1"/>
    <property type="molecule type" value="Genomic_DNA"/>
</dbReference>
<evidence type="ECO:0000256" key="1">
    <source>
        <dbReference type="SAM" id="MobiDB-lite"/>
    </source>
</evidence>
<protein>
    <submittedName>
        <fullName evidence="2">Uncharacterized protein</fullName>
    </submittedName>
</protein>
<gene>
    <name evidence="2" type="ORF">NDU88_003421</name>
</gene>
<proteinExistence type="predicted"/>
<evidence type="ECO:0000313" key="2">
    <source>
        <dbReference type="EMBL" id="KAJ1162957.1"/>
    </source>
</evidence>
<evidence type="ECO:0000313" key="3">
    <source>
        <dbReference type="Proteomes" id="UP001066276"/>
    </source>
</evidence>
<feature type="region of interest" description="Disordered" evidence="1">
    <location>
        <begin position="1"/>
        <end position="92"/>
    </location>
</feature>
<reference evidence="2" key="1">
    <citation type="journal article" date="2022" name="bioRxiv">
        <title>Sequencing and chromosome-scale assembly of the giantPleurodeles waltlgenome.</title>
        <authorList>
            <person name="Brown T."/>
            <person name="Elewa A."/>
            <person name="Iarovenko S."/>
            <person name="Subramanian E."/>
            <person name="Araus A.J."/>
            <person name="Petzold A."/>
            <person name="Susuki M."/>
            <person name="Suzuki K.-i.T."/>
            <person name="Hayashi T."/>
            <person name="Toyoda A."/>
            <person name="Oliveira C."/>
            <person name="Osipova E."/>
            <person name="Leigh N.D."/>
            <person name="Simon A."/>
            <person name="Yun M.H."/>
        </authorList>
    </citation>
    <scope>NUCLEOTIDE SEQUENCE</scope>
    <source>
        <strain evidence="2">20211129_DDA</strain>
        <tissue evidence="2">Liver</tissue>
    </source>
</reference>
<dbReference type="AlphaFoldDB" id="A0AAV7SEG4"/>
<keyword evidence="3" id="KW-1185">Reference proteome</keyword>
<sequence>MGRRVKRKKGEAEKKDDAENDKREKSGAIHRDNYFPARESDEEDVWPAVRQGMEKSDEEGMRPAVHPKAEESEDPDTPGKQTEGSRHVPGGT</sequence>
<name>A0AAV7SEG4_PLEWA</name>